<sequence length="85" mass="9532">MSAKNNIQDQLLNTARKDKLDLTIYLLNGVPLKGKVVSFDNFTIVLEQENKQSLVYKHAISTIIPAKIIKLYTEEAKDNKDAAQG</sequence>
<accession>A0A0E2BA19</accession>
<keyword evidence="1 3" id="KW-0694">RNA-binding</keyword>
<dbReference type="NCBIfam" id="TIGR02383">
    <property type="entry name" value="Hfq"/>
    <property type="match status" value="1"/>
</dbReference>
<protein>
    <recommendedName>
        <fullName evidence="3">RNA-binding protein Hfq</fullName>
    </recommendedName>
</protein>
<evidence type="ECO:0000259" key="4">
    <source>
        <dbReference type="PROSITE" id="PS52002"/>
    </source>
</evidence>
<dbReference type="Proteomes" id="UP000006253">
    <property type="component" value="Unassembled WGS sequence"/>
</dbReference>
<evidence type="ECO:0000256" key="2">
    <source>
        <dbReference type="ARBA" id="ARBA00023016"/>
    </source>
</evidence>
<reference evidence="5 6" key="1">
    <citation type="submission" date="2012-10" db="EMBL/GenBank/DDBJ databases">
        <authorList>
            <person name="Harkins D.M."/>
            <person name="Durkin A.S."/>
            <person name="Brinkac L.M."/>
            <person name="Selengut J.D."/>
            <person name="Sanka R."/>
            <person name="DePew J."/>
            <person name="Purushe J."/>
            <person name="Peacock S.J."/>
            <person name="Thaipadungpanit J."/>
            <person name="Wuthiekanun V.W."/>
            <person name="Day N.P."/>
            <person name="Vinetz J.M."/>
            <person name="Sutton G.G."/>
            <person name="Nelson W.C."/>
            <person name="Fouts D.E."/>
        </authorList>
    </citation>
    <scope>NUCLEOTIDE SEQUENCE [LARGE SCALE GENOMIC DNA]</scope>
    <source>
        <strain evidence="5 6">H1</strain>
    </source>
</reference>
<evidence type="ECO:0000313" key="6">
    <source>
        <dbReference type="Proteomes" id="UP000006253"/>
    </source>
</evidence>
<dbReference type="GO" id="GO:0006355">
    <property type="term" value="P:regulation of DNA-templated transcription"/>
    <property type="evidence" value="ECO:0007669"/>
    <property type="project" value="InterPro"/>
</dbReference>
<keyword evidence="2 3" id="KW-0346">Stress response</keyword>
<organism evidence="5 6">
    <name type="scientific">Leptospira kirschneri str. H1</name>
    <dbReference type="NCBI Taxonomy" id="1049966"/>
    <lineage>
        <taxon>Bacteria</taxon>
        <taxon>Pseudomonadati</taxon>
        <taxon>Spirochaetota</taxon>
        <taxon>Spirochaetia</taxon>
        <taxon>Leptospirales</taxon>
        <taxon>Leptospiraceae</taxon>
        <taxon>Leptospira</taxon>
    </lineage>
</organism>
<feature type="domain" description="Sm" evidence="4">
    <location>
        <begin position="9"/>
        <end position="69"/>
    </location>
</feature>
<comment type="subunit">
    <text evidence="3">Homohexamer.</text>
</comment>
<evidence type="ECO:0000313" key="5">
    <source>
        <dbReference type="EMBL" id="EKO13965.1"/>
    </source>
</evidence>
<evidence type="ECO:0000256" key="1">
    <source>
        <dbReference type="ARBA" id="ARBA00022884"/>
    </source>
</evidence>
<dbReference type="EMBL" id="AHMY02000066">
    <property type="protein sequence ID" value="EKO13965.1"/>
    <property type="molecule type" value="Genomic_DNA"/>
</dbReference>
<dbReference type="InterPro" id="IPR005001">
    <property type="entry name" value="Hfq"/>
</dbReference>
<dbReference type="SMR" id="A0A0E2BA19"/>
<dbReference type="GO" id="GO:0043487">
    <property type="term" value="P:regulation of RNA stability"/>
    <property type="evidence" value="ECO:0007669"/>
    <property type="project" value="TreeGrafter"/>
</dbReference>
<gene>
    <name evidence="3 5" type="primary">hfq</name>
    <name evidence="5" type="ORF">LEP1GSC081_0292</name>
</gene>
<dbReference type="GO" id="GO:0005829">
    <property type="term" value="C:cytosol"/>
    <property type="evidence" value="ECO:0007669"/>
    <property type="project" value="TreeGrafter"/>
</dbReference>
<dbReference type="HAMAP" id="MF_00436">
    <property type="entry name" value="Hfq"/>
    <property type="match status" value="1"/>
</dbReference>
<dbReference type="Gene3D" id="2.30.30.100">
    <property type="match status" value="1"/>
</dbReference>
<dbReference type="InterPro" id="IPR047575">
    <property type="entry name" value="Sm"/>
</dbReference>
<dbReference type="GeneID" id="34315977"/>
<dbReference type="GeneID" id="61142131"/>
<dbReference type="GO" id="GO:0003723">
    <property type="term" value="F:RNA binding"/>
    <property type="evidence" value="ECO:0007669"/>
    <property type="project" value="UniProtKB-UniRule"/>
</dbReference>
<comment type="caution">
    <text evidence="5">The sequence shown here is derived from an EMBL/GenBank/DDBJ whole genome shotgun (WGS) entry which is preliminary data.</text>
</comment>
<dbReference type="CDD" id="cd01716">
    <property type="entry name" value="Hfq"/>
    <property type="match status" value="1"/>
</dbReference>
<dbReference type="NCBIfam" id="NF001602">
    <property type="entry name" value="PRK00395.1"/>
    <property type="match status" value="1"/>
</dbReference>
<dbReference type="Pfam" id="PF17209">
    <property type="entry name" value="Hfq"/>
    <property type="match status" value="1"/>
</dbReference>
<dbReference type="PANTHER" id="PTHR34772">
    <property type="entry name" value="RNA-BINDING PROTEIN HFQ"/>
    <property type="match status" value="1"/>
</dbReference>
<dbReference type="InterPro" id="IPR010920">
    <property type="entry name" value="LSM_dom_sf"/>
</dbReference>
<comment type="similarity">
    <text evidence="3">Belongs to the Hfq family.</text>
</comment>
<dbReference type="PANTHER" id="PTHR34772:SF1">
    <property type="entry name" value="RNA-BINDING PROTEIN HFQ"/>
    <property type="match status" value="1"/>
</dbReference>
<dbReference type="GO" id="GO:0045974">
    <property type="term" value="P:regulation of translation, ncRNA-mediated"/>
    <property type="evidence" value="ECO:0007669"/>
    <property type="project" value="TreeGrafter"/>
</dbReference>
<dbReference type="AlphaFoldDB" id="A0A0E2BA19"/>
<evidence type="ECO:0000256" key="3">
    <source>
        <dbReference type="HAMAP-Rule" id="MF_00436"/>
    </source>
</evidence>
<comment type="function">
    <text evidence="3">RNA chaperone that binds small regulatory RNA (sRNAs) and mRNAs to facilitate mRNA translational regulation in response to envelope stress, environmental stress and changes in metabolite concentrations. Also binds with high specificity to tRNAs.</text>
</comment>
<name>A0A0E2BA19_9LEPT</name>
<dbReference type="SUPFAM" id="SSF50182">
    <property type="entry name" value="Sm-like ribonucleoproteins"/>
    <property type="match status" value="1"/>
</dbReference>
<dbReference type="RefSeq" id="WP_001274793.1">
    <property type="nucleotide sequence ID" value="NZ_AHMY02000066.1"/>
</dbReference>
<proteinExistence type="inferred from homology"/>
<dbReference type="FunFam" id="2.30.30.100:FF:000046">
    <property type="entry name" value="RNA-binding protein Hfq"/>
    <property type="match status" value="1"/>
</dbReference>
<dbReference type="PROSITE" id="PS52002">
    <property type="entry name" value="SM"/>
    <property type="match status" value="1"/>
</dbReference>